<dbReference type="CDD" id="cd12325">
    <property type="entry name" value="RRM1_hnRNPA_hnRNPD_like"/>
    <property type="match status" value="1"/>
</dbReference>
<keyword evidence="1" id="KW-0677">Repeat</keyword>
<evidence type="ECO:0000256" key="4">
    <source>
        <dbReference type="SAM" id="MobiDB-lite"/>
    </source>
</evidence>
<dbReference type="EMBL" id="BT070336">
    <property type="protein sequence ID" value="ACN39853.1"/>
    <property type="molecule type" value="mRNA"/>
</dbReference>
<evidence type="ECO:0000256" key="3">
    <source>
        <dbReference type="PROSITE-ProRule" id="PRU00176"/>
    </source>
</evidence>
<proteinExistence type="evidence at transcript level"/>
<protein>
    <recommendedName>
        <fullName evidence="5">RRM domain-containing protein</fullName>
    </recommendedName>
</protein>
<dbReference type="FunFam" id="3.30.70.330:FF:000102">
    <property type="entry name" value="Heterogeneous nuclear ribonucleoprotein 1"/>
    <property type="match status" value="1"/>
</dbReference>
<dbReference type="InterPro" id="IPR012677">
    <property type="entry name" value="Nucleotide-bd_a/b_plait_sf"/>
</dbReference>
<organism evidence="6">
    <name type="scientific">Picea sitchensis</name>
    <name type="common">Sitka spruce</name>
    <name type="synonym">Pinus sitchensis</name>
    <dbReference type="NCBI Taxonomy" id="3332"/>
    <lineage>
        <taxon>Eukaryota</taxon>
        <taxon>Viridiplantae</taxon>
        <taxon>Streptophyta</taxon>
        <taxon>Embryophyta</taxon>
        <taxon>Tracheophyta</taxon>
        <taxon>Spermatophyta</taxon>
        <taxon>Pinopsida</taxon>
        <taxon>Pinidae</taxon>
        <taxon>Conifers I</taxon>
        <taxon>Pinales</taxon>
        <taxon>Pinaceae</taxon>
        <taxon>Picea</taxon>
    </lineage>
</organism>
<dbReference type="FunFam" id="3.30.70.330:FF:000051">
    <property type="entry name" value="Heterogeneous nuclear ribonucleoprotein 1"/>
    <property type="match status" value="1"/>
</dbReference>
<evidence type="ECO:0000256" key="2">
    <source>
        <dbReference type="ARBA" id="ARBA00022884"/>
    </source>
</evidence>
<dbReference type="OMA" id="IPRDDQQ"/>
<dbReference type="Pfam" id="PF00076">
    <property type="entry name" value="RRM_1"/>
    <property type="match status" value="2"/>
</dbReference>
<dbReference type="PANTHER" id="PTHR48032:SF6">
    <property type="entry name" value="RNA-BINDING (RRM_RBD_RNP MOTIFS) FAMILY PROTEIN"/>
    <property type="match status" value="1"/>
</dbReference>
<evidence type="ECO:0000259" key="5">
    <source>
        <dbReference type="PROSITE" id="PS50102"/>
    </source>
</evidence>
<feature type="domain" description="RRM" evidence="5">
    <location>
        <begin position="6"/>
        <end position="82"/>
    </location>
</feature>
<feature type="region of interest" description="Disordered" evidence="4">
    <location>
        <begin position="453"/>
        <end position="473"/>
    </location>
</feature>
<evidence type="ECO:0000256" key="1">
    <source>
        <dbReference type="ARBA" id="ARBA00022737"/>
    </source>
</evidence>
<sequence length="473" mass="49022">MDSEKGKLFIGGISWETTEDRLKDYFKRFGEVVEAVIMKDRTTRRARGFGFVVFADPAIADRVVLDKHTIDGRTVEAKKAIPRDDQQHMNRNSNIAHAPPSQVRTKKIFVGGLAPTVTENDFRKYFEQFGTITDVVVMYDHSTQRPRGFGFITYDSEDAVDQVLQKTFHDLNGKMVEVKRAVPKELSPSPARTPIGGFGVAGNRGNNFNIGYGQGYNSSPAVGYGVRMDNRYGPSSGGRGGYSAFGAAGYGVGAAYGPGMNQGYGGGGYAGNLGYGTGLGSNYGGASSGYGAPISYGGSTAGNGGYVNTPSGGRNVWSNGGLGYNNTGSSMGYIGTGSGNLTSYASGTGAWGSSPSGSSQAAVSSSSYASGSFGYGTGENGYGSNMGSYAGRNAGYGVGTVPYGSATGGYGGGYADVYNSLEYVDNTWRARTTELGGNALVGYGLGNTAADGSGSNMRGNGVVSRQTPRGVAV</sequence>
<evidence type="ECO:0000313" key="6">
    <source>
        <dbReference type="EMBL" id="ACN39853.1"/>
    </source>
</evidence>
<dbReference type="SUPFAM" id="SSF54928">
    <property type="entry name" value="RNA-binding domain, RBD"/>
    <property type="match status" value="2"/>
</dbReference>
<dbReference type="GO" id="GO:0003729">
    <property type="term" value="F:mRNA binding"/>
    <property type="evidence" value="ECO:0007669"/>
    <property type="project" value="TreeGrafter"/>
</dbReference>
<dbReference type="CDD" id="cd12330">
    <property type="entry name" value="RRM2_Hrp1p"/>
    <property type="match status" value="1"/>
</dbReference>
<dbReference type="Gene3D" id="3.30.70.330">
    <property type="match status" value="2"/>
</dbReference>
<dbReference type="SMART" id="SM00360">
    <property type="entry name" value="RRM"/>
    <property type="match status" value="2"/>
</dbReference>
<dbReference type="InterPro" id="IPR000504">
    <property type="entry name" value="RRM_dom"/>
</dbReference>
<feature type="compositionally biased region" description="Polar residues" evidence="4">
    <location>
        <begin position="453"/>
        <end position="467"/>
    </location>
</feature>
<dbReference type="PROSITE" id="PS50102">
    <property type="entry name" value="RRM"/>
    <property type="match status" value="2"/>
</dbReference>
<feature type="domain" description="RRM" evidence="5">
    <location>
        <begin position="106"/>
        <end position="183"/>
    </location>
</feature>
<dbReference type="AlphaFoldDB" id="C0PPW3"/>
<name>C0PPW3_PICSI</name>
<accession>C0PPW3</accession>
<dbReference type="InterPro" id="IPR035979">
    <property type="entry name" value="RBD_domain_sf"/>
</dbReference>
<reference evidence="6" key="1">
    <citation type="submission" date="2009-02" db="EMBL/GenBank/DDBJ databases">
        <title>Full length sequence-verified cDNA sequences from Sitka spruce (Picea sitchensis).</title>
        <authorList>
            <person name="Reid K.E."/>
            <person name="Liao N."/>
            <person name="Ralph S."/>
            <person name="Kolosova N."/>
            <person name="Oddy C."/>
            <person name="Moore R."/>
            <person name="Mayo M."/>
            <person name="Wagner S."/>
            <person name="King J."/>
            <person name="Yanchuk A."/>
            <person name="Holt R."/>
            <person name="Jones S."/>
            <person name="Marra M."/>
            <person name="Ritland C.E."/>
            <person name="Ritland K."/>
            <person name="Bohlmann J."/>
        </authorList>
    </citation>
    <scope>NUCLEOTIDE SEQUENCE</scope>
    <source>
        <tissue evidence="6">Green portion of the leader tissue</tissue>
    </source>
</reference>
<keyword evidence="2 3" id="KW-0694">RNA-binding</keyword>
<dbReference type="PANTHER" id="PTHR48032">
    <property type="entry name" value="RNA-BINDING PROTEIN MUSASHI HOMOLOG RBP6"/>
    <property type="match status" value="1"/>
</dbReference>
<dbReference type="GO" id="GO:0006417">
    <property type="term" value="P:regulation of translation"/>
    <property type="evidence" value="ECO:0007669"/>
    <property type="project" value="TreeGrafter"/>
</dbReference>